<dbReference type="FunFam" id="3.40.50.720:FF:000084">
    <property type="entry name" value="Short-chain dehydrogenase reductase"/>
    <property type="match status" value="1"/>
</dbReference>
<dbReference type="Gene3D" id="3.40.50.720">
    <property type="entry name" value="NAD(P)-binding Rossmann-like Domain"/>
    <property type="match status" value="1"/>
</dbReference>
<proteinExistence type="inferred from homology"/>
<evidence type="ECO:0000256" key="2">
    <source>
        <dbReference type="ARBA" id="ARBA00022857"/>
    </source>
</evidence>
<dbReference type="GeneID" id="42051879"/>
<accession>A0A1L7VAN9</accession>
<evidence type="ECO:0000256" key="3">
    <source>
        <dbReference type="ARBA" id="ARBA00023002"/>
    </source>
</evidence>
<evidence type="ECO:0000313" key="5">
    <source>
        <dbReference type="Proteomes" id="UP000183971"/>
    </source>
</evidence>
<dbReference type="Proteomes" id="UP000183971">
    <property type="component" value="Unassembled WGS sequence"/>
</dbReference>
<comment type="caution">
    <text evidence="4">The sequence shown here is derived from an EMBL/GenBank/DDBJ whole genome shotgun (WGS) entry which is preliminary data.</text>
</comment>
<gene>
    <name evidence="4" type="ORF">FPRO_07000</name>
</gene>
<dbReference type="PANTHER" id="PTHR48107">
    <property type="entry name" value="NADPH-DEPENDENT ALDEHYDE REDUCTASE-LIKE PROTEIN, CHLOROPLASTIC-RELATED"/>
    <property type="match status" value="1"/>
</dbReference>
<dbReference type="GO" id="GO:0016614">
    <property type="term" value="F:oxidoreductase activity, acting on CH-OH group of donors"/>
    <property type="evidence" value="ECO:0007669"/>
    <property type="project" value="UniProtKB-ARBA"/>
</dbReference>
<dbReference type="RefSeq" id="XP_031078402.1">
    <property type="nucleotide sequence ID" value="XM_031228024.1"/>
</dbReference>
<evidence type="ECO:0000313" key="4">
    <source>
        <dbReference type="EMBL" id="CZR37809.1"/>
    </source>
</evidence>
<reference evidence="5" key="1">
    <citation type="journal article" date="2016" name="Genome Biol. Evol.">
        <title>Comparative 'omics' of the Fusarium fujikuroi species complex highlights differences in genetic potential and metabolite synthesis.</title>
        <authorList>
            <person name="Niehaus E.-M."/>
            <person name="Muensterkoetter M."/>
            <person name="Proctor R.H."/>
            <person name="Brown D.W."/>
            <person name="Sharon A."/>
            <person name="Idan Y."/>
            <person name="Oren-Young L."/>
            <person name="Sieber C.M."/>
            <person name="Novak O."/>
            <person name="Pencik A."/>
            <person name="Tarkowska D."/>
            <person name="Hromadova K."/>
            <person name="Freeman S."/>
            <person name="Maymon M."/>
            <person name="Elazar M."/>
            <person name="Youssef S.A."/>
            <person name="El-Shabrawy E.S.M."/>
            <person name="Shalaby A.B.A."/>
            <person name="Houterman P."/>
            <person name="Brock N.L."/>
            <person name="Burkhardt I."/>
            <person name="Tsavkelova E.A."/>
            <person name="Dickschat J.S."/>
            <person name="Galuszka P."/>
            <person name="Gueldener U."/>
            <person name="Tudzynski B."/>
        </authorList>
    </citation>
    <scope>NUCLEOTIDE SEQUENCE [LARGE SCALE GENOMIC DNA]</scope>
    <source>
        <strain evidence="5">ET1</strain>
    </source>
</reference>
<evidence type="ECO:0000256" key="1">
    <source>
        <dbReference type="ARBA" id="ARBA00006484"/>
    </source>
</evidence>
<organism evidence="4 5">
    <name type="scientific">Fusarium proliferatum (strain ET1)</name>
    <name type="common">Orchid endophyte fungus</name>
    <dbReference type="NCBI Taxonomy" id="1227346"/>
    <lineage>
        <taxon>Eukaryota</taxon>
        <taxon>Fungi</taxon>
        <taxon>Dikarya</taxon>
        <taxon>Ascomycota</taxon>
        <taxon>Pezizomycotina</taxon>
        <taxon>Sordariomycetes</taxon>
        <taxon>Hypocreomycetidae</taxon>
        <taxon>Hypocreales</taxon>
        <taxon>Nectriaceae</taxon>
        <taxon>Fusarium</taxon>
        <taxon>Fusarium fujikuroi species complex</taxon>
    </lineage>
</organism>
<protein>
    <submittedName>
        <fullName evidence="4">Related to 3-oxoacyl-[acyl-carrier-protein] reductase</fullName>
    </submittedName>
</protein>
<dbReference type="EMBL" id="FJOF01000003">
    <property type="protein sequence ID" value="CZR37809.1"/>
    <property type="molecule type" value="Genomic_DNA"/>
</dbReference>
<dbReference type="InterPro" id="IPR036291">
    <property type="entry name" value="NAD(P)-bd_dom_sf"/>
</dbReference>
<dbReference type="PANTHER" id="PTHR48107:SF7">
    <property type="entry name" value="RE15974P"/>
    <property type="match status" value="1"/>
</dbReference>
<dbReference type="Pfam" id="PF13561">
    <property type="entry name" value="adh_short_C2"/>
    <property type="match status" value="1"/>
</dbReference>
<dbReference type="InterPro" id="IPR020904">
    <property type="entry name" value="Sc_DH/Rdtase_CS"/>
</dbReference>
<dbReference type="AlphaFoldDB" id="A0A1L7VAN9"/>
<keyword evidence="2" id="KW-0521">NADP</keyword>
<keyword evidence="3" id="KW-0560">Oxidoreductase</keyword>
<dbReference type="VEuPathDB" id="FungiDB:FPRO_07000"/>
<name>A0A1L7VAN9_FUSPR</name>
<dbReference type="PRINTS" id="PR00081">
    <property type="entry name" value="GDHRDH"/>
</dbReference>
<dbReference type="SUPFAM" id="SSF51735">
    <property type="entry name" value="NAD(P)-binding Rossmann-fold domains"/>
    <property type="match status" value="1"/>
</dbReference>
<comment type="similarity">
    <text evidence="1">Belongs to the short-chain dehydrogenases/reductases (SDR) family.</text>
</comment>
<dbReference type="PROSITE" id="PS00061">
    <property type="entry name" value="ADH_SHORT"/>
    <property type="match status" value="1"/>
</dbReference>
<keyword evidence="5" id="KW-1185">Reference proteome</keyword>
<dbReference type="InterPro" id="IPR002347">
    <property type="entry name" value="SDR_fam"/>
</dbReference>
<sequence length="253" mass="26974">MPDTLTLQGKVAIVTGSGRENGIGAGIALALARNGASVVVNYVSDSSKHRAENVCTMLREAGGKAIAIQASVDTTEGAKYLVDKTLEGFATDHIDILAFFCPITDELNVKQLTKVFQLNVLGAFYMVHYVIGHMPPGGRIINISSTNAKRGNVAVSAYAASKAALDNLTWTWAGELGRSKGITVNSVAPGPVRTDFYPKGQEDELMKFEVDITRAADRPGTPEDIGDAVLLLVQEKSRWITGQYIGVNGGVTY</sequence>